<sequence>MNEQAIPVLITFLAVAGIAALLLRRALTLSSLQRNAKEAQPTQAKVTHPNSEPTDSPIDGHGAAIRPTGSALE</sequence>
<feature type="transmembrane region" description="Helical" evidence="2">
    <location>
        <begin position="6"/>
        <end position="27"/>
    </location>
</feature>
<feature type="compositionally biased region" description="Polar residues" evidence="1">
    <location>
        <begin position="40"/>
        <end position="54"/>
    </location>
</feature>
<evidence type="ECO:0000313" key="3">
    <source>
        <dbReference type="EMBL" id="QWV16506.1"/>
    </source>
</evidence>
<name>A0ABX8IS19_9GAMM</name>
<gene>
    <name evidence="3" type="ORF">KQ248_18800</name>
</gene>
<organism evidence="3 4">
    <name type="scientific">Stutzerimonas zhaodongensis</name>
    <dbReference type="NCBI Taxonomy" id="1176257"/>
    <lineage>
        <taxon>Bacteria</taxon>
        <taxon>Pseudomonadati</taxon>
        <taxon>Pseudomonadota</taxon>
        <taxon>Gammaproteobacteria</taxon>
        <taxon>Pseudomonadales</taxon>
        <taxon>Pseudomonadaceae</taxon>
        <taxon>Stutzerimonas</taxon>
    </lineage>
</organism>
<feature type="region of interest" description="Disordered" evidence="1">
    <location>
        <begin position="33"/>
        <end position="73"/>
    </location>
</feature>
<dbReference type="EMBL" id="CP076683">
    <property type="protein sequence ID" value="QWV16506.1"/>
    <property type="molecule type" value="Genomic_DNA"/>
</dbReference>
<reference evidence="3 4" key="1">
    <citation type="submission" date="2021-06" db="EMBL/GenBank/DDBJ databases">
        <title>Microbial metabolic specificity influences pelagic lipid remineralization.</title>
        <authorList>
            <person name="Behrendt L."/>
            <person name="Hunter J.E."/>
            <person name="Alcolombri U."/>
            <person name="Smriga S."/>
            <person name="Mincer T."/>
            <person name="Lowenstein D.P."/>
            <person name="Peaudecerf F.J."/>
            <person name="Fernandez V.I."/>
            <person name="Fredricks H."/>
            <person name="Almblad H."/>
            <person name="Harrison J.J."/>
            <person name="Stocker R."/>
            <person name="Van Mooy B.A.S."/>
        </authorList>
    </citation>
    <scope>NUCLEOTIDE SEQUENCE [LARGE SCALE GENOMIC DNA]</scope>
    <source>
        <strain evidence="3 4">A252</strain>
    </source>
</reference>
<keyword evidence="2" id="KW-0472">Membrane</keyword>
<keyword evidence="2" id="KW-1133">Transmembrane helix</keyword>
<evidence type="ECO:0000313" key="4">
    <source>
        <dbReference type="Proteomes" id="UP000683436"/>
    </source>
</evidence>
<accession>A0ABX8IS19</accession>
<protein>
    <submittedName>
        <fullName evidence="3">Uncharacterized protein</fullName>
    </submittedName>
</protein>
<keyword evidence="4" id="KW-1185">Reference proteome</keyword>
<evidence type="ECO:0000256" key="2">
    <source>
        <dbReference type="SAM" id="Phobius"/>
    </source>
</evidence>
<proteinExistence type="predicted"/>
<keyword evidence="2" id="KW-0812">Transmembrane</keyword>
<dbReference type="RefSeq" id="WP_128119367.1">
    <property type="nucleotide sequence ID" value="NZ_CP076683.1"/>
</dbReference>
<dbReference type="Proteomes" id="UP000683436">
    <property type="component" value="Chromosome"/>
</dbReference>
<evidence type="ECO:0000256" key="1">
    <source>
        <dbReference type="SAM" id="MobiDB-lite"/>
    </source>
</evidence>